<protein>
    <submittedName>
        <fullName evidence="1">Uncharacterized protein</fullName>
    </submittedName>
</protein>
<dbReference type="AlphaFoldDB" id="A0A5J4VRL5"/>
<evidence type="ECO:0000313" key="2">
    <source>
        <dbReference type="Proteomes" id="UP000324800"/>
    </source>
</evidence>
<reference evidence="1 2" key="1">
    <citation type="submission" date="2019-03" db="EMBL/GenBank/DDBJ databases">
        <title>Single cell metagenomics reveals metabolic interactions within the superorganism composed of flagellate Streblomastix strix and complex community of Bacteroidetes bacteria on its surface.</title>
        <authorList>
            <person name="Treitli S.C."/>
            <person name="Kolisko M."/>
            <person name="Husnik F."/>
            <person name="Keeling P."/>
            <person name="Hampl V."/>
        </authorList>
    </citation>
    <scope>NUCLEOTIDE SEQUENCE [LARGE SCALE GENOMIC DNA]</scope>
    <source>
        <strain evidence="1">ST1C</strain>
    </source>
</reference>
<accession>A0A5J4VRL5</accession>
<dbReference type="Proteomes" id="UP000324800">
    <property type="component" value="Unassembled WGS sequence"/>
</dbReference>
<comment type="caution">
    <text evidence="1">The sequence shown here is derived from an EMBL/GenBank/DDBJ whole genome shotgun (WGS) entry which is preliminary data.</text>
</comment>
<evidence type="ECO:0000313" key="1">
    <source>
        <dbReference type="EMBL" id="KAA6385192.1"/>
    </source>
</evidence>
<gene>
    <name evidence="1" type="ORF">EZS28_019279</name>
</gene>
<proteinExistence type="predicted"/>
<feature type="non-terminal residue" evidence="1">
    <location>
        <position position="260"/>
    </location>
</feature>
<name>A0A5J4VRL5_9EUKA</name>
<organism evidence="1 2">
    <name type="scientific">Streblomastix strix</name>
    <dbReference type="NCBI Taxonomy" id="222440"/>
    <lineage>
        <taxon>Eukaryota</taxon>
        <taxon>Metamonada</taxon>
        <taxon>Preaxostyla</taxon>
        <taxon>Oxymonadida</taxon>
        <taxon>Streblomastigidae</taxon>
        <taxon>Streblomastix</taxon>
    </lineage>
</organism>
<sequence>MIEDYFRQREIVVGELYVDQIQNHALTILGKSHDFWQEQLDVGRNVGEILAASVYLALIISRVDIRKAMSELKEKDGRLMSDLQAFEWYVNIMDAFWCSSLRLHKTSRNQAIPKTSNYCVENFCLMKGKAPTKFAYKGFLILRETTARHAQMPPFYICLALLAFGGVNEVQKRQQLRDTIRGIIQNGLESYDDAMFNVKPLFNPEVNSTNQLGYFVINQFHTLPSLPIKAQQNYERQQTGLYRAVQPKILNNAPIDVTSP</sequence>
<dbReference type="EMBL" id="SNRW01005374">
    <property type="protein sequence ID" value="KAA6385192.1"/>
    <property type="molecule type" value="Genomic_DNA"/>
</dbReference>